<dbReference type="Pfam" id="PF17919">
    <property type="entry name" value="RT_RNaseH_2"/>
    <property type="match status" value="1"/>
</dbReference>
<organism evidence="16 17">
    <name type="scientific">Circinella minor</name>
    <dbReference type="NCBI Taxonomy" id="1195481"/>
    <lineage>
        <taxon>Eukaryota</taxon>
        <taxon>Fungi</taxon>
        <taxon>Fungi incertae sedis</taxon>
        <taxon>Mucoromycota</taxon>
        <taxon>Mucoromycotina</taxon>
        <taxon>Mucoromycetes</taxon>
        <taxon>Mucorales</taxon>
        <taxon>Lichtheimiaceae</taxon>
        <taxon>Circinella</taxon>
    </lineage>
</organism>
<evidence type="ECO:0000256" key="7">
    <source>
        <dbReference type="ARBA" id="ARBA00022842"/>
    </source>
</evidence>
<evidence type="ECO:0000259" key="13">
    <source>
        <dbReference type="PROSITE" id="PS50013"/>
    </source>
</evidence>
<dbReference type="GO" id="GO:0004519">
    <property type="term" value="F:endonuclease activity"/>
    <property type="evidence" value="ECO:0007669"/>
    <property type="project" value="UniProtKB-KW"/>
</dbReference>
<feature type="compositionally biased region" description="Low complexity" evidence="12">
    <location>
        <begin position="1"/>
        <end position="27"/>
    </location>
</feature>
<dbReference type="Pfam" id="PF03732">
    <property type="entry name" value="Retrotrans_gag"/>
    <property type="match status" value="1"/>
</dbReference>
<dbReference type="PANTHER" id="PTHR37984:SF5">
    <property type="entry name" value="PROTEIN NYNRIN-LIKE"/>
    <property type="match status" value="1"/>
</dbReference>
<dbReference type="CDD" id="cd09274">
    <property type="entry name" value="RNase_HI_RT_Ty3"/>
    <property type="match status" value="1"/>
</dbReference>
<proteinExistence type="predicted"/>
<dbReference type="InterPro" id="IPR000477">
    <property type="entry name" value="RT_dom"/>
</dbReference>
<dbReference type="Gene3D" id="3.10.20.370">
    <property type="match status" value="1"/>
</dbReference>
<evidence type="ECO:0000256" key="11">
    <source>
        <dbReference type="ARBA" id="ARBA00023268"/>
    </source>
</evidence>
<dbReference type="InterPro" id="IPR012337">
    <property type="entry name" value="RNaseH-like_sf"/>
</dbReference>
<name>A0A8H7S636_9FUNG</name>
<evidence type="ECO:0000256" key="2">
    <source>
        <dbReference type="ARBA" id="ARBA00022695"/>
    </source>
</evidence>
<evidence type="ECO:0000256" key="5">
    <source>
        <dbReference type="ARBA" id="ARBA00022759"/>
    </source>
</evidence>
<keyword evidence="8" id="KW-0694">RNA-binding</keyword>
<dbReference type="FunFam" id="3.10.20.370:FF:000001">
    <property type="entry name" value="Retrovirus-related Pol polyprotein from transposon 17.6-like protein"/>
    <property type="match status" value="1"/>
</dbReference>
<accession>A0A8H7S636</accession>
<keyword evidence="7" id="KW-0460">Magnesium</keyword>
<feature type="compositionally biased region" description="Basic and acidic residues" evidence="12">
    <location>
        <begin position="649"/>
        <end position="661"/>
    </location>
</feature>
<dbReference type="GO" id="GO:0003723">
    <property type="term" value="F:RNA binding"/>
    <property type="evidence" value="ECO:0007669"/>
    <property type="project" value="UniProtKB-KW"/>
</dbReference>
<reference evidence="16 17" key="1">
    <citation type="submission" date="2020-12" db="EMBL/GenBank/DDBJ databases">
        <title>Metabolic potential, ecology and presence of endohyphal bacteria is reflected in genomic diversity of Mucoromycotina.</title>
        <authorList>
            <person name="Muszewska A."/>
            <person name="Okrasinska A."/>
            <person name="Steczkiewicz K."/>
            <person name="Drgas O."/>
            <person name="Orlowska M."/>
            <person name="Perlinska-Lenart U."/>
            <person name="Aleksandrzak-Piekarczyk T."/>
            <person name="Szatraj K."/>
            <person name="Zielenkiewicz U."/>
            <person name="Pilsyk S."/>
            <person name="Malc E."/>
            <person name="Mieczkowski P."/>
            <person name="Kruszewska J.S."/>
            <person name="Biernat P."/>
            <person name="Pawlowska J."/>
        </authorList>
    </citation>
    <scope>NUCLEOTIDE SEQUENCE [LARGE SCALE GENOMIC DNA]</scope>
    <source>
        <strain evidence="16 17">CBS 142.35</strain>
    </source>
</reference>
<dbReference type="InterPro" id="IPR023780">
    <property type="entry name" value="Chromo_domain"/>
</dbReference>
<dbReference type="Pfam" id="PF17921">
    <property type="entry name" value="Integrase_H2C2"/>
    <property type="match status" value="1"/>
</dbReference>
<evidence type="ECO:0000313" key="16">
    <source>
        <dbReference type="EMBL" id="KAG2223361.1"/>
    </source>
</evidence>
<dbReference type="InterPro" id="IPR036397">
    <property type="entry name" value="RNaseH_sf"/>
</dbReference>
<sequence length="1640" mass="186872">MSNNSSPNNNQQSPVNQSSVNNDNQSQHAHADDTMMGEAPWIPDMQDGLGSINPEDLGPNSDPALTARYFQQQIARSANLLHVATIRGNMEEVQNLVQEHENWKHRLSVIENLLQEQQQLRSSTKIEASSSKSTLVPKDLPAFQLKGQHRHDKRRESYDSAETFLDDFEVHLSAHGLDVEQNWRRLIPLTCDANRRAWLLTTMKKDGITNWSTFRQEVEKYFTSPYTIFYRRHRIRTMKQGKTEPLREYSNKMQEYAFKYGIPNNQDLVFNYLCSLNKRYRKQAWTLIANHHGDKIPDHIEPVVQTVQSLVAADTSSEASDWAPSSADDDSSDSDEDSDEEKPSKKRRRKSTNNNNNKNKKNKGKGPAINNKNACPLHPKSNHRRWECDKLKEVLGPARNNNNNNFFGNRQNSNNNRVFPGNSSGPYNAAKVNWCRFCRRVPFVMGHQCAEMLRARRTNINNNNNNNNNTIRSRMSRVTPQLEDLLEVDDDELMNSSSNNNKGNGQYNSLLQYSTNIKKNNLKNEPTILNDKNLPSAIFVPIILQSKIRTLALLDTGADRSSLNINFLNKNNFTITPFTHNAPVITCIEGLEGKRVGEVKNVFLKYAGKTVTHTFEALPLSENTTMTIGMDLMPKLGISIHGLATSWDDNPHPHISDDTSHDVPTPNNSPAGTKEEQLSFHAKIKPFLTQNENIPLTSYCPLPEAMIRLDTPPNITIYRPQYPLPSALIPELKETINRWLREGVIIPAPVNTAWNQPLTAVPKAAGPDGIKKHRLCLDTRGINNALCNNDRHPINNIQDIFSRLSGCTVFTTLDLKAAFERFPVLQEHQQKLSFTFLGKQYSYAKGCFGLKTLSSAFQRVMNLLFYDLSFVNCFIDDIIVASTNMQQHADHVAQVIKILTDANLILNLDKCHFAQSSTHLLGFCISSKGIALDVRKVTTVLDYPPLKTGKDCMKFGGLINYFRSSIPNCAKIMSPIDTLRHEKTLTGKWGVAQQKAFDAVRQILTKAPILRYPNLKEKFYIGTDASNSGIACVLYQIINNETRHIAFMSRTLSKSERNYSTTKKELLAIIFALHKFHQYVYGREFELHTDHRSLCWLQTQPIANRMMINWFETILSYPGMKIAHIPGLQNTLPDLLSRLYEDIDDIDSLRGGNAPVSTQPRHTLPQSNSFNNTKLDLNNALHLRSLHADNPFVDMITPPVEDRHKLLLDQHNFGHFGAEAMTKGLRSQGLNWNGIFHQALSIVRACDICAKNNIVKHGYHPLRPLQSYLPADHWAIDLAGPFKTTLSGNNYLLVAVDLCTKFTVLRAIPNKQSDTVAKTLIQVFQDFSFPRYINTDWGSEFVNSIMSKLTEAAGIYHRKSTPYHARSNPAERYVQTSVRAIRKSIRGAIKSWDVFVPGVQLAINAKISKRTDTAPYTLMFARKMNQFQDFRNEVGLKPLSYEELKKRIHKMETVVFPAINERVQAILDVQAQKFNKKHMIVDFPPNSHVMVRVTDRGSKLENEYDGPYQVVRKTRGGSYVLKDELGNLQASNYPPNRLKLISQDEVIPCDELYEVKAIVAHREIESGVYEYKVRWVGYEEKDDTWQKADTFTQPKPIHDYWKRLGEQPHQKTNNIQSSRKRKTLESQTTKPLRRSRRTNK</sequence>
<dbReference type="Gene3D" id="2.40.50.40">
    <property type="match status" value="1"/>
</dbReference>
<evidence type="ECO:0000256" key="1">
    <source>
        <dbReference type="ARBA" id="ARBA00022679"/>
    </source>
</evidence>
<keyword evidence="5" id="KW-0255">Endonuclease</keyword>
<evidence type="ECO:0000256" key="3">
    <source>
        <dbReference type="ARBA" id="ARBA00022722"/>
    </source>
</evidence>
<dbReference type="InterPro" id="IPR001995">
    <property type="entry name" value="Peptidase_A2_cat"/>
</dbReference>
<dbReference type="PROSITE" id="PS50013">
    <property type="entry name" value="CHROMO_2"/>
    <property type="match status" value="1"/>
</dbReference>
<dbReference type="InterPro" id="IPR041577">
    <property type="entry name" value="RT_RNaseH_2"/>
</dbReference>
<dbReference type="InterPro" id="IPR043502">
    <property type="entry name" value="DNA/RNA_pol_sf"/>
</dbReference>
<dbReference type="InterPro" id="IPR001969">
    <property type="entry name" value="Aspartic_peptidase_AS"/>
</dbReference>
<keyword evidence="6" id="KW-0378">Hydrolase</keyword>
<dbReference type="GO" id="GO:0005634">
    <property type="term" value="C:nucleus"/>
    <property type="evidence" value="ECO:0007669"/>
    <property type="project" value="UniProtKB-ARBA"/>
</dbReference>
<dbReference type="SMART" id="SM00298">
    <property type="entry name" value="CHROMO"/>
    <property type="match status" value="1"/>
</dbReference>
<dbReference type="InterPro" id="IPR041588">
    <property type="entry name" value="Integrase_H2C2"/>
</dbReference>
<comment type="caution">
    <text evidence="16">The sequence shown here is derived from an EMBL/GenBank/DDBJ whole genome shotgun (WGS) entry which is preliminary data.</text>
</comment>
<dbReference type="InterPro" id="IPR000953">
    <property type="entry name" value="Chromo/chromo_shadow_dom"/>
</dbReference>
<dbReference type="GO" id="GO:0004190">
    <property type="term" value="F:aspartic-type endopeptidase activity"/>
    <property type="evidence" value="ECO:0007669"/>
    <property type="project" value="UniProtKB-KW"/>
</dbReference>
<dbReference type="PROSITE" id="PS50994">
    <property type="entry name" value="INTEGRASE"/>
    <property type="match status" value="1"/>
</dbReference>
<dbReference type="InterPro" id="IPR043128">
    <property type="entry name" value="Rev_trsase/Diguanyl_cyclase"/>
</dbReference>
<feature type="region of interest" description="Disordered" evidence="12">
    <location>
        <begin position="649"/>
        <end position="675"/>
    </location>
</feature>
<dbReference type="Gene3D" id="2.40.70.10">
    <property type="entry name" value="Acid Proteases"/>
    <property type="match status" value="1"/>
</dbReference>
<dbReference type="SUPFAM" id="SSF54160">
    <property type="entry name" value="Chromo domain-like"/>
    <property type="match status" value="1"/>
</dbReference>
<evidence type="ECO:0000259" key="15">
    <source>
        <dbReference type="PROSITE" id="PS50994"/>
    </source>
</evidence>
<dbReference type="Pfam" id="PF00385">
    <property type="entry name" value="Chromo"/>
    <property type="match status" value="1"/>
</dbReference>
<feature type="region of interest" description="Disordered" evidence="12">
    <location>
        <begin position="1603"/>
        <end position="1640"/>
    </location>
</feature>
<evidence type="ECO:0000256" key="10">
    <source>
        <dbReference type="ARBA" id="ARBA00022918"/>
    </source>
</evidence>
<dbReference type="Proteomes" id="UP000646827">
    <property type="component" value="Unassembled WGS sequence"/>
</dbReference>
<keyword evidence="17" id="KW-1185">Reference proteome</keyword>
<dbReference type="SUPFAM" id="SSF56672">
    <property type="entry name" value="DNA/RNA polymerases"/>
    <property type="match status" value="1"/>
</dbReference>
<dbReference type="Gene3D" id="3.10.10.10">
    <property type="entry name" value="HIV Type 1 Reverse Transcriptase, subunit A, domain 1"/>
    <property type="match status" value="1"/>
</dbReference>
<dbReference type="SUPFAM" id="SSF50630">
    <property type="entry name" value="Acid proteases"/>
    <property type="match status" value="1"/>
</dbReference>
<keyword evidence="4" id="KW-0064">Aspartyl protease</keyword>
<protein>
    <recommendedName>
        <fullName evidence="18">Reverse transcriptase</fullName>
    </recommendedName>
</protein>
<feature type="compositionally biased region" description="Acidic residues" evidence="12">
    <location>
        <begin position="327"/>
        <end position="340"/>
    </location>
</feature>
<feature type="domain" description="Chromo" evidence="13">
    <location>
        <begin position="1553"/>
        <end position="1612"/>
    </location>
</feature>
<feature type="compositionally biased region" description="Low complexity" evidence="12">
    <location>
        <begin position="365"/>
        <end position="374"/>
    </location>
</feature>
<feature type="domain" description="Peptidase A2" evidence="14">
    <location>
        <begin position="550"/>
        <end position="593"/>
    </location>
</feature>
<dbReference type="Gene3D" id="3.30.70.270">
    <property type="match status" value="2"/>
</dbReference>
<dbReference type="InterPro" id="IPR001584">
    <property type="entry name" value="Integrase_cat-core"/>
</dbReference>
<dbReference type="CDD" id="cd01647">
    <property type="entry name" value="RT_LTR"/>
    <property type="match status" value="1"/>
</dbReference>
<evidence type="ECO:0000256" key="9">
    <source>
        <dbReference type="ARBA" id="ARBA00022908"/>
    </source>
</evidence>
<keyword evidence="10" id="KW-0695">RNA-directed DNA polymerase</keyword>
<dbReference type="PROSITE" id="PS50175">
    <property type="entry name" value="ASP_PROT_RETROV"/>
    <property type="match status" value="1"/>
</dbReference>
<evidence type="ECO:0000313" key="17">
    <source>
        <dbReference type="Proteomes" id="UP000646827"/>
    </source>
</evidence>
<dbReference type="CDD" id="cd00024">
    <property type="entry name" value="CD_CSD"/>
    <property type="match status" value="1"/>
</dbReference>
<dbReference type="InterPro" id="IPR021109">
    <property type="entry name" value="Peptidase_aspartic_dom_sf"/>
</dbReference>
<dbReference type="InterPro" id="IPR050951">
    <property type="entry name" value="Retrovirus_Pol_polyprotein"/>
</dbReference>
<feature type="compositionally biased region" description="Basic residues" evidence="12">
    <location>
        <begin position="1631"/>
        <end position="1640"/>
    </location>
</feature>
<dbReference type="EMBL" id="JAEPRB010000062">
    <property type="protein sequence ID" value="KAG2223361.1"/>
    <property type="molecule type" value="Genomic_DNA"/>
</dbReference>
<dbReference type="Gene3D" id="1.10.340.70">
    <property type="match status" value="1"/>
</dbReference>
<dbReference type="Pfam" id="PF00665">
    <property type="entry name" value="rve"/>
    <property type="match status" value="1"/>
</dbReference>
<evidence type="ECO:0000256" key="12">
    <source>
        <dbReference type="SAM" id="MobiDB-lite"/>
    </source>
</evidence>
<evidence type="ECO:0000259" key="14">
    <source>
        <dbReference type="PROSITE" id="PS50175"/>
    </source>
</evidence>
<evidence type="ECO:0000256" key="6">
    <source>
        <dbReference type="ARBA" id="ARBA00022801"/>
    </source>
</evidence>
<feature type="domain" description="Integrase catalytic" evidence="15">
    <location>
        <begin position="1266"/>
        <end position="1423"/>
    </location>
</feature>
<gene>
    <name evidence="16" type="ORF">INT45_002856</name>
</gene>
<keyword evidence="1" id="KW-0808">Transferase</keyword>
<dbReference type="Gene3D" id="3.30.420.10">
    <property type="entry name" value="Ribonuclease H-like superfamily/Ribonuclease H"/>
    <property type="match status" value="1"/>
</dbReference>
<keyword evidence="4" id="KW-0645">Protease</keyword>
<feature type="region of interest" description="Disordered" evidence="12">
    <location>
        <begin position="1"/>
        <end position="32"/>
    </location>
</feature>
<dbReference type="SUPFAM" id="SSF53098">
    <property type="entry name" value="Ribonuclease H-like"/>
    <property type="match status" value="1"/>
</dbReference>
<evidence type="ECO:0000256" key="4">
    <source>
        <dbReference type="ARBA" id="ARBA00022750"/>
    </source>
</evidence>
<dbReference type="InterPro" id="IPR005162">
    <property type="entry name" value="Retrotrans_gag_dom"/>
</dbReference>
<dbReference type="GO" id="GO:0003964">
    <property type="term" value="F:RNA-directed DNA polymerase activity"/>
    <property type="evidence" value="ECO:0007669"/>
    <property type="project" value="UniProtKB-KW"/>
</dbReference>
<dbReference type="PROSITE" id="PS00141">
    <property type="entry name" value="ASP_PROTEASE"/>
    <property type="match status" value="1"/>
</dbReference>
<dbReference type="Pfam" id="PF00078">
    <property type="entry name" value="RVT_1"/>
    <property type="match status" value="1"/>
</dbReference>
<dbReference type="PANTHER" id="PTHR37984">
    <property type="entry name" value="PROTEIN CBG26694"/>
    <property type="match status" value="1"/>
</dbReference>
<dbReference type="OrthoDB" id="10267344at2759"/>
<keyword evidence="11" id="KW-0511">Multifunctional enzyme</keyword>
<feature type="compositionally biased region" description="Low complexity" evidence="12">
    <location>
        <begin position="316"/>
        <end position="326"/>
    </location>
</feature>
<dbReference type="GO" id="GO:0006508">
    <property type="term" value="P:proteolysis"/>
    <property type="evidence" value="ECO:0007669"/>
    <property type="project" value="InterPro"/>
</dbReference>
<evidence type="ECO:0008006" key="18">
    <source>
        <dbReference type="Google" id="ProtNLM"/>
    </source>
</evidence>
<dbReference type="GO" id="GO:0015074">
    <property type="term" value="P:DNA integration"/>
    <property type="evidence" value="ECO:0007669"/>
    <property type="project" value="UniProtKB-KW"/>
</dbReference>
<keyword evidence="2" id="KW-0548">Nucleotidyltransferase</keyword>
<evidence type="ECO:0000256" key="8">
    <source>
        <dbReference type="ARBA" id="ARBA00022884"/>
    </source>
</evidence>
<keyword evidence="3" id="KW-0540">Nuclease</keyword>
<dbReference type="InterPro" id="IPR016197">
    <property type="entry name" value="Chromo-like_dom_sf"/>
</dbReference>
<keyword evidence="9" id="KW-0229">DNA integration</keyword>
<feature type="region of interest" description="Disordered" evidence="12">
    <location>
        <begin position="311"/>
        <end position="382"/>
    </location>
</feature>